<evidence type="ECO:0000313" key="2">
    <source>
        <dbReference type="Proteomes" id="UP000825799"/>
    </source>
</evidence>
<proteinExistence type="predicted"/>
<accession>A0ABX8W9N2</accession>
<dbReference type="RefSeq" id="WP_220304169.1">
    <property type="nucleotide sequence ID" value="NZ_CP080590.1"/>
</dbReference>
<name>A0ABX8W9N2_9HYPH</name>
<dbReference type="Proteomes" id="UP000825799">
    <property type="component" value="Chromosome"/>
</dbReference>
<evidence type="ECO:0000313" key="1">
    <source>
        <dbReference type="EMBL" id="QYO75674.1"/>
    </source>
</evidence>
<organism evidence="1 2">
    <name type="scientific">Devosia salina</name>
    <dbReference type="NCBI Taxonomy" id="2860336"/>
    <lineage>
        <taxon>Bacteria</taxon>
        <taxon>Pseudomonadati</taxon>
        <taxon>Pseudomonadota</taxon>
        <taxon>Alphaproteobacteria</taxon>
        <taxon>Hyphomicrobiales</taxon>
        <taxon>Devosiaceae</taxon>
        <taxon>Devosia</taxon>
    </lineage>
</organism>
<dbReference type="EMBL" id="CP080590">
    <property type="protein sequence ID" value="QYO75674.1"/>
    <property type="molecule type" value="Genomic_DNA"/>
</dbReference>
<reference evidence="1 2" key="1">
    <citation type="submission" date="2021-08" db="EMBL/GenBank/DDBJ databases">
        <title>Devosia salina sp. nov., isolated from the South China Sea sediment.</title>
        <authorList>
            <person name="Zhou Z."/>
        </authorList>
    </citation>
    <scope>NUCLEOTIDE SEQUENCE [LARGE SCALE GENOMIC DNA]</scope>
    <source>
        <strain evidence="1 2">SCS-3</strain>
    </source>
</reference>
<protein>
    <submittedName>
        <fullName evidence="1">Uncharacterized protein</fullName>
    </submittedName>
</protein>
<sequence length="171" mass="19350">MTEFTATQIAADIYKGMDANRKHNGGSFRTWDSDPMIAACDAIACYKEGAKYEDDLVDNDLHNEVVDELIEMIEDEMELEYDPDLMAEGVYDFKPLNFTHVAITWDDGLAYVAEAKTAAEALDAMRKDVSPDTVTDGLNFYQVTTYEAGRIYEMTDFNRLIRAADERQISD</sequence>
<keyword evidence="2" id="KW-1185">Reference proteome</keyword>
<gene>
    <name evidence="1" type="ORF">K1X15_13655</name>
</gene>